<keyword evidence="3" id="KW-1185">Reference proteome</keyword>
<dbReference type="AlphaFoldDB" id="A0A9W6LN23"/>
<evidence type="ECO:0000313" key="2">
    <source>
        <dbReference type="EMBL" id="GLI55460.1"/>
    </source>
</evidence>
<dbReference type="InterPro" id="IPR006674">
    <property type="entry name" value="HD_domain"/>
</dbReference>
<dbReference type="InterPro" id="IPR003607">
    <property type="entry name" value="HD/PDEase_dom"/>
</dbReference>
<evidence type="ECO:0000313" key="3">
    <source>
        <dbReference type="Proteomes" id="UP001144471"/>
    </source>
</evidence>
<sequence>MKDREVIERVENYLREKFLDRGDAHDYWHMMRVYKLAREICMAEEGDLQIVSLAALLHDVADHKFLEPGDTEEGKLAEVLDELEILGETRERIEEIILNLSYKGGTNRYEFDHLEGKIVRDADRLDSIGAIGVGRAFAYGGSRDRPMHDPLDKPKEFKDLQEYKKNNGSTINHFYEKLLKLRDGFYTETARKRAVRRHEFMEEFLREFLLEWEGKA</sequence>
<dbReference type="CDD" id="cd00077">
    <property type="entry name" value="HDc"/>
    <property type="match status" value="1"/>
</dbReference>
<dbReference type="SUPFAM" id="SSF109604">
    <property type="entry name" value="HD-domain/PDEase-like"/>
    <property type="match status" value="1"/>
</dbReference>
<reference evidence="2" key="1">
    <citation type="submission" date="2022-12" db="EMBL/GenBank/DDBJ databases">
        <title>Reference genome sequencing for broad-spectrum identification of bacterial and archaeal isolates by mass spectrometry.</title>
        <authorList>
            <person name="Sekiguchi Y."/>
            <person name="Tourlousse D.M."/>
        </authorList>
    </citation>
    <scope>NUCLEOTIDE SEQUENCE</scope>
    <source>
        <strain evidence="2">10succ1</strain>
    </source>
</reference>
<dbReference type="PROSITE" id="PS51831">
    <property type="entry name" value="HD"/>
    <property type="match status" value="1"/>
</dbReference>
<dbReference type="SMART" id="SM00471">
    <property type="entry name" value="HDc"/>
    <property type="match status" value="1"/>
</dbReference>
<dbReference type="Pfam" id="PF01966">
    <property type="entry name" value="HD"/>
    <property type="match status" value="1"/>
</dbReference>
<dbReference type="EMBL" id="BSDY01000004">
    <property type="protein sequence ID" value="GLI55460.1"/>
    <property type="molecule type" value="Genomic_DNA"/>
</dbReference>
<dbReference type="Gene3D" id="1.10.3210.50">
    <property type="match status" value="1"/>
</dbReference>
<dbReference type="RefSeq" id="WP_281833949.1">
    <property type="nucleotide sequence ID" value="NZ_BSDY01000004.1"/>
</dbReference>
<feature type="domain" description="HD" evidence="1">
    <location>
        <begin position="26"/>
        <end position="128"/>
    </location>
</feature>
<accession>A0A9W6LN23</accession>
<gene>
    <name evidence="2" type="ORF">PM10SUCC1_09740</name>
</gene>
<organism evidence="2 3">
    <name type="scientific">Propionigenium maris DSM 9537</name>
    <dbReference type="NCBI Taxonomy" id="1123000"/>
    <lineage>
        <taxon>Bacteria</taxon>
        <taxon>Fusobacteriati</taxon>
        <taxon>Fusobacteriota</taxon>
        <taxon>Fusobacteriia</taxon>
        <taxon>Fusobacteriales</taxon>
        <taxon>Fusobacteriaceae</taxon>
        <taxon>Propionigenium</taxon>
    </lineage>
</organism>
<dbReference type="Proteomes" id="UP001144471">
    <property type="component" value="Unassembled WGS sequence"/>
</dbReference>
<evidence type="ECO:0000259" key="1">
    <source>
        <dbReference type="PROSITE" id="PS51831"/>
    </source>
</evidence>
<dbReference type="PANTHER" id="PTHR33594">
    <property type="entry name" value="SUPERFAMILY HYDROLASE, PUTATIVE (AFU_ORTHOLOGUE AFUA_1G03035)-RELATED"/>
    <property type="match status" value="1"/>
</dbReference>
<comment type="caution">
    <text evidence="2">The sequence shown here is derived from an EMBL/GenBank/DDBJ whole genome shotgun (WGS) entry which is preliminary data.</text>
</comment>
<dbReference type="PANTHER" id="PTHR33594:SF1">
    <property type="entry name" value="HD_PDEASE DOMAIN-CONTAINING PROTEIN"/>
    <property type="match status" value="1"/>
</dbReference>
<proteinExistence type="predicted"/>
<protein>
    <submittedName>
        <fullName evidence="2">Phosphohydrolase</fullName>
    </submittedName>
</protein>
<name>A0A9W6LN23_9FUSO</name>